<evidence type="ECO:0000313" key="17">
    <source>
        <dbReference type="Proteomes" id="UP000549394"/>
    </source>
</evidence>
<keyword evidence="11" id="KW-0325">Glycoprotein</keyword>
<keyword evidence="7" id="KW-0106">Calcium</keyword>
<keyword evidence="5" id="KW-0732">Signal</keyword>
<keyword evidence="10 12" id="KW-1015">Disulfide bond</keyword>
<evidence type="ECO:0000256" key="11">
    <source>
        <dbReference type="ARBA" id="ARBA00023180"/>
    </source>
</evidence>
<dbReference type="GO" id="GO:0005604">
    <property type="term" value="C:basement membrane"/>
    <property type="evidence" value="ECO:0007669"/>
    <property type="project" value="UniProtKB-SubCell"/>
</dbReference>
<dbReference type="Pfam" id="PF06119">
    <property type="entry name" value="NIDO"/>
    <property type="match status" value="1"/>
</dbReference>
<keyword evidence="8" id="KW-0084">Basement membrane</keyword>
<evidence type="ECO:0000313" key="16">
    <source>
        <dbReference type="EMBL" id="CAD5123121.1"/>
    </source>
</evidence>
<evidence type="ECO:0000256" key="1">
    <source>
        <dbReference type="ARBA" id="ARBA00004302"/>
    </source>
</evidence>
<dbReference type="PANTHER" id="PTHR24050">
    <property type="entry name" value="PA14 DOMAIN-CONTAINING PROTEIN"/>
    <property type="match status" value="1"/>
</dbReference>
<keyword evidence="17" id="KW-1185">Reference proteome</keyword>
<dbReference type="Gene3D" id="2.10.25.10">
    <property type="entry name" value="Laminin"/>
    <property type="match status" value="1"/>
</dbReference>
<dbReference type="Pfam" id="PF07474">
    <property type="entry name" value="G2F"/>
    <property type="match status" value="1"/>
</dbReference>
<evidence type="ECO:0000256" key="13">
    <source>
        <dbReference type="PROSITE-ProRule" id="PRU00461"/>
    </source>
</evidence>
<name>A0A7I8W3H8_9ANNE</name>
<dbReference type="CDD" id="cd00054">
    <property type="entry name" value="EGF_CA"/>
    <property type="match status" value="1"/>
</dbReference>
<feature type="repeat" description="LDL-receptor class B" evidence="13">
    <location>
        <begin position="1237"/>
        <end position="1282"/>
    </location>
</feature>
<evidence type="ECO:0000256" key="5">
    <source>
        <dbReference type="ARBA" id="ARBA00022729"/>
    </source>
</evidence>
<dbReference type="InterPro" id="IPR000742">
    <property type="entry name" value="EGF"/>
</dbReference>
<dbReference type="InterPro" id="IPR024731">
    <property type="entry name" value="NELL2-like_EGF"/>
</dbReference>
<feature type="domain" description="NIDO" evidence="15">
    <location>
        <begin position="95"/>
        <end position="243"/>
    </location>
</feature>
<dbReference type="InterPro" id="IPR003886">
    <property type="entry name" value="NIDO_dom"/>
</dbReference>
<dbReference type="InterPro" id="IPR001881">
    <property type="entry name" value="EGF-like_Ca-bd_dom"/>
</dbReference>
<accession>A0A7I8W3H8</accession>
<dbReference type="Gene3D" id="2.120.10.30">
    <property type="entry name" value="TolB, C-terminal domain"/>
    <property type="match status" value="1"/>
</dbReference>
<sequence>MLEKVRKFVIVAVLLSAFTLTNCELVFKYGPRLDEKLKTLEDDQMSLELDSSFRFFGTDYFSATVHAKGFVTLHPSIQTYNPGINLEKTKAFIGPFYSDISLPINGSVWYRKTNDPSTLETFRSLLIKARLSADDASDIKDVFVFTWEKVGKMEERSNIPETNTFQLALARKMNKYYVFIQYERIEWTVVQTSDMFSKPLAALSDGFGKVITLPGSGTINTQNLVKYSNIGEAGKFLFDVSMEKVYPTNFEMVAKKLNCQKGSAFCSAQKGVECIPHYEGFCCSSCPKGSVGNGFNCVKLPVGEANQNYIWYFSHALSVSLNGEKGTFKLQVLEEGSGEHYMFLNELDGVTSRKEILMKLLPISPLGFVFFWLHGPGFNGFELTGGNLRRKARIYKRNDRSFNITIDQNLEAADDNWPYVTTTITGNLPAGNERDWFLSEEINTFRYIRVGRGKYTMNNPLKIQNKETKVFVDYEVRDEIVFDECKERNDIPEFHLSLSMLSNWYESDLNRWSFIYKGSIVMNSDSPCVKNKIDCGPNGHCAYNSFSTKCECNVGYEEDVRGHPCIDTDECYTSDPCDPNAFCQNTPGSFTCTCKSGYIGDGQVCNPIDNNLCGGKVCIENEECWENKCECKHGYERDEGTYLCVSKNLCNGVICPESEECKRDYSGKDYCDCKQDYVRKQGVCVWSTDKCAGFCTEDEECREEQQRFYCVCVASASGEVGACDEGTRREICYGSEKCLIDAHCDDVLGYCKCNSGFEGDGYQRCDRISSRCSRDEDCDLNALCQYDGYERNCVCKDGYEGNGQTCWKKGCERDDECDPRARCLSKTCVCTEGYIMSNNICVPSGSRCERDDECDINARCQYDSSLGYNSCVCFRGFEGDGKICKERDACIGVTCGPNEECVSSTDYLIGYQCECISGYRRSGSESECKKECGDEVCDARATCVTSEDFRGMRCKCNEPLFGNGLMCFDNEPDCFNYAGLCDSSARCDYETGRCKCRDDEYGDPYYMCKIKPNTCEYYPEICHPMAECKNEMCECMLGYSGDGERTCEEIKEPKVKSILLARHDSIYRIPLPSKESPLSPKFNVTANLLQAKKREYPRNNPMSMQPQPSQALPAIMEFFKAGQIIVSVDYNCENHEIYYGDSVGHKIVRYNSTTGKEETILAGRRFRRRRKFKSRASNEYVSKPQGMAYDWTTKNLYYTDRDALLVGVVNVVTKKVKVLAENKVKKPRGIAIDPEEGLIFWTDWETSKPRIERMNMDGSDRRVIFQGSRGDVLNDVAVNRRWKTLCWCNARMPGIIQCSQYDGTKRKIIFQNAGKPFGLLIVKRNAIWSDREEKQVESVPLDGIMPESPTKIRTPLTGSRVPLGIAAIPENCPPVSNWCQRDPCYSEKEICLQTKVGRKCVCPGEDC</sequence>
<keyword evidence="6" id="KW-0677">Repeat</keyword>
<dbReference type="PROSITE" id="PS00010">
    <property type="entry name" value="ASX_HYDROXYL"/>
    <property type="match status" value="1"/>
</dbReference>
<dbReference type="Gene3D" id="2.90.20.10">
    <property type="entry name" value="Plasmodium vivax P25 domain"/>
    <property type="match status" value="1"/>
</dbReference>
<dbReference type="PROSITE" id="PS01187">
    <property type="entry name" value="EGF_CA"/>
    <property type="match status" value="1"/>
</dbReference>
<evidence type="ECO:0000256" key="10">
    <source>
        <dbReference type="ARBA" id="ARBA00023157"/>
    </source>
</evidence>
<organism evidence="16 17">
    <name type="scientific">Dimorphilus gyrociliatus</name>
    <dbReference type="NCBI Taxonomy" id="2664684"/>
    <lineage>
        <taxon>Eukaryota</taxon>
        <taxon>Metazoa</taxon>
        <taxon>Spiralia</taxon>
        <taxon>Lophotrochozoa</taxon>
        <taxon>Annelida</taxon>
        <taxon>Polychaeta</taxon>
        <taxon>Polychaeta incertae sedis</taxon>
        <taxon>Dinophilidae</taxon>
        <taxon>Dimorphilus</taxon>
    </lineage>
</organism>
<dbReference type="SUPFAM" id="SSF63825">
    <property type="entry name" value="YWTD domain"/>
    <property type="match status" value="1"/>
</dbReference>
<dbReference type="SUPFAM" id="SSF57196">
    <property type="entry name" value="EGF/Laminin"/>
    <property type="match status" value="1"/>
</dbReference>
<dbReference type="InterPro" id="IPR000033">
    <property type="entry name" value="LDLR_classB_rpt"/>
</dbReference>
<evidence type="ECO:0000256" key="6">
    <source>
        <dbReference type="ARBA" id="ARBA00022737"/>
    </source>
</evidence>
<dbReference type="PROSITE" id="PS51220">
    <property type="entry name" value="NIDO"/>
    <property type="match status" value="1"/>
</dbReference>
<dbReference type="SMART" id="SM00539">
    <property type="entry name" value="NIDO"/>
    <property type="match status" value="1"/>
</dbReference>
<dbReference type="Pfam" id="PF12947">
    <property type="entry name" value="EGF_3"/>
    <property type="match status" value="1"/>
</dbReference>
<feature type="disulfide bond" evidence="12">
    <location>
        <begin position="854"/>
        <end position="871"/>
    </location>
</feature>
<protein>
    <submittedName>
        <fullName evidence="16">DgyrCDS11494</fullName>
    </submittedName>
</protein>
<dbReference type="InterPro" id="IPR006605">
    <property type="entry name" value="G2_nidogen/fibulin_G2F"/>
</dbReference>
<evidence type="ECO:0000259" key="15">
    <source>
        <dbReference type="PROSITE" id="PS51220"/>
    </source>
</evidence>
<dbReference type="SUPFAM" id="SSF54511">
    <property type="entry name" value="GFP-like"/>
    <property type="match status" value="1"/>
</dbReference>
<evidence type="ECO:0000259" key="14">
    <source>
        <dbReference type="PROSITE" id="PS50026"/>
    </source>
</evidence>
<dbReference type="GO" id="GO:0007160">
    <property type="term" value="P:cell-matrix adhesion"/>
    <property type="evidence" value="ECO:0007669"/>
    <property type="project" value="InterPro"/>
</dbReference>
<keyword evidence="4 12" id="KW-0245">EGF-like domain</keyword>
<gene>
    <name evidence="16" type="ORF">DGYR_LOCUS10836</name>
</gene>
<dbReference type="InterPro" id="IPR009017">
    <property type="entry name" value="GFP"/>
</dbReference>
<dbReference type="SMART" id="SM00179">
    <property type="entry name" value="EGF_CA"/>
    <property type="match status" value="2"/>
</dbReference>
<keyword evidence="2" id="KW-0964">Secreted</keyword>
<evidence type="ECO:0000256" key="2">
    <source>
        <dbReference type="ARBA" id="ARBA00022525"/>
    </source>
</evidence>
<evidence type="ECO:0000256" key="7">
    <source>
        <dbReference type="ARBA" id="ARBA00022837"/>
    </source>
</evidence>
<feature type="domain" description="EGF-like" evidence="14">
    <location>
        <begin position="567"/>
        <end position="606"/>
    </location>
</feature>
<dbReference type="InterPro" id="IPR000152">
    <property type="entry name" value="EGF-type_Asp/Asn_hydroxyl_site"/>
</dbReference>
<evidence type="ECO:0000256" key="12">
    <source>
        <dbReference type="PROSITE-ProRule" id="PRU00076"/>
    </source>
</evidence>
<dbReference type="SMART" id="SM00135">
    <property type="entry name" value="LY"/>
    <property type="match status" value="3"/>
</dbReference>
<evidence type="ECO:0000256" key="9">
    <source>
        <dbReference type="ARBA" id="ARBA00022889"/>
    </source>
</evidence>
<dbReference type="Gene3D" id="2.40.155.10">
    <property type="entry name" value="Green fluorescent protein"/>
    <property type="match status" value="1"/>
</dbReference>
<evidence type="ECO:0000256" key="8">
    <source>
        <dbReference type="ARBA" id="ARBA00022869"/>
    </source>
</evidence>
<dbReference type="PANTHER" id="PTHR24050:SF28">
    <property type="entry name" value="UROMODULIN-LIKE"/>
    <property type="match status" value="1"/>
</dbReference>
<dbReference type="OrthoDB" id="6375837at2759"/>
<keyword evidence="3" id="KW-0272">Extracellular matrix</keyword>
<dbReference type="FunFam" id="2.10.25.10:FF:000038">
    <property type="entry name" value="Fibrillin 2"/>
    <property type="match status" value="1"/>
</dbReference>
<dbReference type="GO" id="GO:0005509">
    <property type="term" value="F:calcium ion binding"/>
    <property type="evidence" value="ECO:0007669"/>
    <property type="project" value="InterPro"/>
</dbReference>
<dbReference type="SMART" id="SM00181">
    <property type="entry name" value="EGF"/>
    <property type="match status" value="14"/>
</dbReference>
<dbReference type="InterPro" id="IPR018097">
    <property type="entry name" value="EGF_Ca-bd_CS"/>
</dbReference>
<reference evidence="16 17" key="1">
    <citation type="submission" date="2020-08" db="EMBL/GenBank/DDBJ databases">
        <authorList>
            <person name="Hejnol A."/>
        </authorList>
    </citation>
    <scope>NUCLEOTIDE SEQUENCE [LARGE SCALE GENOMIC DNA]</scope>
</reference>
<keyword evidence="9" id="KW-0130">Cell adhesion</keyword>
<comment type="caution">
    <text evidence="16">The sequence shown here is derived from an EMBL/GenBank/DDBJ whole genome shotgun (WGS) entry which is preliminary data.</text>
</comment>
<proteinExistence type="predicted"/>
<dbReference type="Pfam" id="PF00058">
    <property type="entry name" value="Ldl_recept_b"/>
    <property type="match status" value="1"/>
</dbReference>
<dbReference type="SMART" id="SM00286">
    <property type="entry name" value="PTI"/>
    <property type="match status" value="3"/>
</dbReference>
<evidence type="ECO:0000256" key="4">
    <source>
        <dbReference type="ARBA" id="ARBA00022536"/>
    </source>
</evidence>
<comment type="subcellular location">
    <subcellularLocation>
        <location evidence="1">Secreted</location>
        <location evidence="1">Extracellular space</location>
        <location evidence="1">Extracellular matrix</location>
        <location evidence="1">Basement membrane</location>
    </subcellularLocation>
</comment>
<dbReference type="PROSITE" id="PS01186">
    <property type="entry name" value="EGF_2"/>
    <property type="match status" value="4"/>
</dbReference>
<dbReference type="InterPro" id="IPR052235">
    <property type="entry name" value="Nephronectin_domain"/>
</dbReference>
<dbReference type="EMBL" id="CAJFCJ010000019">
    <property type="protein sequence ID" value="CAD5123121.1"/>
    <property type="molecule type" value="Genomic_DNA"/>
</dbReference>
<dbReference type="InterPro" id="IPR011042">
    <property type="entry name" value="6-blade_b-propeller_TolB-like"/>
</dbReference>
<feature type="domain" description="EGF-like" evidence="14">
    <location>
        <begin position="844"/>
        <end position="885"/>
    </location>
</feature>
<comment type="caution">
    <text evidence="12">Lacks conserved residue(s) required for the propagation of feature annotation.</text>
</comment>
<evidence type="ECO:0000256" key="3">
    <source>
        <dbReference type="ARBA" id="ARBA00022530"/>
    </source>
</evidence>
<dbReference type="Proteomes" id="UP000549394">
    <property type="component" value="Unassembled WGS sequence"/>
</dbReference>
<dbReference type="PROSITE" id="PS50026">
    <property type="entry name" value="EGF_3"/>
    <property type="match status" value="2"/>
</dbReference>
<dbReference type="PROSITE" id="PS51120">
    <property type="entry name" value="LDLRB"/>
    <property type="match status" value="1"/>
</dbReference>